<gene>
    <name evidence="1" type="ORF">GCM10009533_35830</name>
</gene>
<keyword evidence="2" id="KW-1185">Reference proteome</keyword>
<sequence length="80" mass="9168">MGLLQNKPQDLAAKAKQAYDDGRQRFAVRLLDLPSAKDDEVDSWSRHIEAIEAAGWIVDHFSTVPSDRGWNHGYVLFMRR</sequence>
<dbReference type="EMBL" id="BAAAGS010000022">
    <property type="protein sequence ID" value="GAA0533529.1"/>
    <property type="molecule type" value="Genomic_DNA"/>
</dbReference>
<name>A0ABP3N1R3_SACER</name>
<reference evidence="2" key="1">
    <citation type="journal article" date="2019" name="Int. J. Syst. Evol. Microbiol.">
        <title>The Global Catalogue of Microorganisms (GCM) 10K type strain sequencing project: providing services to taxonomists for standard genome sequencing and annotation.</title>
        <authorList>
            <consortium name="The Broad Institute Genomics Platform"/>
            <consortium name="The Broad Institute Genome Sequencing Center for Infectious Disease"/>
            <person name="Wu L."/>
            <person name="Ma J."/>
        </authorList>
    </citation>
    <scope>NUCLEOTIDE SEQUENCE [LARGE SCALE GENOMIC DNA]</scope>
    <source>
        <strain evidence="2">JCM 10303</strain>
    </source>
</reference>
<dbReference type="RefSeq" id="WP_009944887.1">
    <property type="nucleotide sequence ID" value="NZ_BAAAGS010000022.1"/>
</dbReference>
<evidence type="ECO:0000313" key="2">
    <source>
        <dbReference type="Proteomes" id="UP001500729"/>
    </source>
</evidence>
<organism evidence="1 2">
    <name type="scientific">Saccharopolyspora erythraea</name>
    <name type="common">Streptomyces erythraeus</name>
    <dbReference type="NCBI Taxonomy" id="1836"/>
    <lineage>
        <taxon>Bacteria</taxon>
        <taxon>Bacillati</taxon>
        <taxon>Actinomycetota</taxon>
        <taxon>Actinomycetes</taxon>
        <taxon>Pseudonocardiales</taxon>
        <taxon>Pseudonocardiaceae</taxon>
        <taxon>Saccharopolyspora</taxon>
    </lineage>
</organism>
<evidence type="ECO:0000313" key="1">
    <source>
        <dbReference type="EMBL" id="GAA0533529.1"/>
    </source>
</evidence>
<dbReference type="Proteomes" id="UP001500729">
    <property type="component" value="Unassembled WGS sequence"/>
</dbReference>
<protein>
    <submittedName>
        <fullName evidence="1">Uncharacterized protein</fullName>
    </submittedName>
</protein>
<proteinExistence type="predicted"/>
<accession>A0ABP3N1R3</accession>
<comment type="caution">
    <text evidence="1">The sequence shown here is derived from an EMBL/GenBank/DDBJ whole genome shotgun (WGS) entry which is preliminary data.</text>
</comment>